<name>A0A3B0VCX4_9ZZZZ</name>
<dbReference type="AlphaFoldDB" id="A0A3B0VCX4"/>
<dbReference type="Gene3D" id="3.40.50.300">
    <property type="entry name" value="P-loop containing nucleotide triphosphate hydrolases"/>
    <property type="match status" value="1"/>
</dbReference>
<reference evidence="1" key="1">
    <citation type="submission" date="2018-06" db="EMBL/GenBank/DDBJ databases">
        <authorList>
            <person name="Zhirakovskaya E."/>
        </authorList>
    </citation>
    <scope>NUCLEOTIDE SEQUENCE</scope>
</reference>
<gene>
    <name evidence="1" type="ORF">MNBD_BACTEROID07-1512</name>
</gene>
<dbReference type="InterPro" id="IPR027417">
    <property type="entry name" value="P-loop_NTPase"/>
</dbReference>
<evidence type="ECO:0000313" key="1">
    <source>
        <dbReference type="EMBL" id="VAW29816.1"/>
    </source>
</evidence>
<sequence length="183" mass="20794">MIFSPNWIIVGGTGRNIGKTTLVEKLVGKFGSRVPLTAIKISNIKPESRSFHGHNVEQFSEKILLQKELRTDGNKDSMRLLKAGAETSWFIQTEDVFLPETFPEIQAVLKESQWVVCESNSLRRLVKPGLFIMVEGKNNTSAKKDIPGLLQLADVVVEALQWEQFDMLVERIEIREGRFILLR</sequence>
<organism evidence="1">
    <name type="scientific">hydrothermal vent metagenome</name>
    <dbReference type="NCBI Taxonomy" id="652676"/>
    <lineage>
        <taxon>unclassified sequences</taxon>
        <taxon>metagenomes</taxon>
        <taxon>ecological metagenomes</taxon>
    </lineage>
</organism>
<accession>A0A3B0VCX4</accession>
<proteinExistence type="predicted"/>
<protein>
    <recommendedName>
        <fullName evidence="2">Molybdopterin-guanine dinucleotide biosynthesis protein B (MobB) domain-containing protein</fullName>
    </recommendedName>
</protein>
<dbReference type="EMBL" id="UOET01000432">
    <property type="protein sequence ID" value="VAW29816.1"/>
    <property type="molecule type" value="Genomic_DNA"/>
</dbReference>
<evidence type="ECO:0008006" key="2">
    <source>
        <dbReference type="Google" id="ProtNLM"/>
    </source>
</evidence>